<name>A0A0B0PXX3_GOSAR</name>
<evidence type="ECO:0000313" key="1">
    <source>
        <dbReference type="EMBL" id="KHG29294.1"/>
    </source>
</evidence>
<gene>
    <name evidence="1" type="ORF">F383_35560</name>
</gene>
<accession>A0A0B0PXX3</accession>
<reference evidence="2" key="1">
    <citation type="submission" date="2014-09" db="EMBL/GenBank/DDBJ databases">
        <authorList>
            <person name="Mudge J."/>
            <person name="Ramaraj T."/>
            <person name="Lindquist I.E."/>
            <person name="Bharti A.K."/>
            <person name="Sundararajan A."/>
            <person name="Cameron C.T."/>
            <person name="Woodward J.E."/>
            <person name="May G.D."/>
            <person name="Brubaker C."/>
            <person name="Broadhvest J."/>
            <person name="Wilkins T.A."/>
        </authorList>
    </citation>
    <scope>NUCLEOTIDE SEQUENCE</scope>
    <source>
        <strain evidence="2">cv. AKA8401</strain>
    </source>
</reference>
<dbReference type="AlphaFoldDB" id="A0A0B0PXX3"/>
<evidence type="ECO:0000313" key="2">
    <source>
        <dbReference type="Proteomes" id="UP000032142"/>
    </source>
</evidence>
<proteinExistence type="predicted"/>
<dbReference type="EMBL" id="KN448985">
    <property type="protein sequence ID" value="KHG29294.1"/>
    <property type="molecule type" value="Genomic_DNA"/>
</dbReference>
<keyword evidence="2" id="KW-1185">Reference proteome</keyword>
<dbReference type="Proteomes" id="UP000032142">
    <property type="component" value="Unassembled WGS sequence"/>
</dbReference>
<protein>
    <submittedName>
        <fullName evidence="1">Uncharacterized protein</fullName>
    </submittedName>
</protein>
<sequence length="26" mass="3362">MPILIVSYELKDHYRSHLHYRPPWYF</sequence>
<organism evidence="1 2">
    <name type="scientific">Gossypium arboreum</name>
    <name type="common">Tree cotton</name>
    <name type="synonym">Gossypium nanking</name>
    <dbReference type="NCBI Taxonomy" id="29729"/>
    <lineage>
        <taxon>Eukaryota</taxon>
        <taxon>Viridiplantae</taxon>
        <taxon>Streptophyta</taxon>
        <taxon>Embryophyta</taxon>
        <taxon>Tracheophyta</taxon>
        <taxon>Spermatophyta</taxon>
        <taxon>Magnoliopsida</taxon>
        <taxon>eudicotyledons</taxon>
        <taxon>Gunneridae</taxon>
        <taxon>Pentapetalae</taxon>
        <taxon>rosids</taxon>
        <taxon>malvids</taxon>
        <taxon>Malvales</taxon>
        <taxon>Malvaceae</taxon>
        <taxon>Malvoideae</taxon>
        <taxon>Gossypium</taxon>
    </lineage>
</organism>